<name>H2YY19_CIOSA</name>
<evidence type="ECO:0000256" key="2">
    <source>
        <dbReference type="ARBA" id="ARBA00009265"/>
    </source>
</evidence>
<dbReference type="AlphaFoldDB" id="H2YY19"/>
<dbReference type="Ensembl" id="ENSCSAVT00000010355.1">
    <property type="protein sequence ID" value="ENSCSAVP00000010230.1"/>
    <property type="gene ID" value="ENSCSAVG00000006029.1"/>
</dbReference>
<proteinExistence type="inferred from homology"/>
<dbReference type="InterPro" id="IPR013633">
    <property type="entry name" value="NRDE-2"/>
</dbReference>
<dbReference type="eggNOG" id="KOG1972">
    <property type="taxonomic scope" value="Eukaryota"/>
</dbReference>
<dbReference type="Pfam" id="PF08424">
    <property type="entry name" value="NRDE-2"/>
    <property type="match status" value="1"/>
</dbReference>
<evidence type="ECO:0000313" key="6">
    <source>
        <dbReference type="Proteomes" id="UP000007875"/>
    </source>
</evidence>
<dbReference type="PANTHER" id="PTHR13471">
    <property type="entry name" value="TETRATRICOPEPTIDE-LIKE HELICAL"/>
    <property type="match status" value="1"/>
</dbReference>
<dbReference type="InParanoid" id="H2YY19"/>
<comment type="subcellular location">
    <subcellularLocation>
        <location evidence="1">Nucleus</location>
    </subcellularLocation>
</comment>
<dbReference type="GO" id="GO:0071013">
    <property type="term" value="C:catalytic step 2 spliceosome"/>
    <property type="evidence" value="ECO:0007669"/>
    <property type="project" value="TreeGrafter"/>
</dbReference>
<dbReference type="HOGENOM" id="CLU_929178_0_0_1"/>
<reference evidence="5" key="3">
    <citation type="submission" date="2025-09" db="UniProtKB">
        <authorList>
            <consortium name="Ensembl"/>
        </authorList>
    </citation>
    <scope>IDENTIFICATION</scope>
</reference>
<dbReference type="STRING" id="51511.ENSCSAVP00000010230"/>
<keyword evidence="3" id="KW-0539">Nucleus</keyword>
<evidence type="ECO:0000313" key="5">
    <source>
        <dbReference type="Ensembl" id="ENSCSAVP00000010230.1"/>
    </source>
</evidence>
<feature type="region of interest" description="Disordered" evidence="4">
    <location>
        <begin position="1"/>
        <end position="24"/>
    </location>
</feature>
<evidence type="ECO:0000256" key="4">
    <source>
        <dbReference type="SAM" id="MobiDB-lite"/>
    </source>
</evidence>
<dbReference type="Proteomes" id="UP000007875">
    <property type="component" value="Unassembled WGS sequence"/>
</dbReference>
<dbReference type="GO" id="GO:0031048">
    <property type="term" value="P:regulatory ncRNA-mediated heterochromatin formation"/>
    <property type="evidence" value="ECO:0007669"/>
    <property type="project" value="TreeGrafter"/>
</dbReference>
<reference evidence="5" key="2">
    <citation type="submission" date="2025-08" db="UniProtKB">
        <authorList>
            <consortium name="Ensembl"/>
        </authorList>
    </citation>
    <scope>IDENTIFICATION</scope>
</reference>
<accession>H2YY19</accession>
<reference evidence="6" key="1">
    <citation type="submission" date="2003-08" db="EMBL/GenBank/DDBJ databases">
        <authorList>
            <person name="Birren B."/>
            <person name="Nusbaum C."/>
            <person name="Abebe A."/>
            <person name="Abouelleil A."/>
            <person name="Adekoya E."/>
            <person name="Ait-zahra M."/>
            <person name="Allen N."/>
            <person name="Allen T."/>
            <person name="An P."/>
            <person name="Anderson M."/>
            <person name="Anderson S."/>
            <person name="Arachchi H."/>
            <person name="Armbruster J."/>
            <person name="Bachantsang P."/>
            <person name="Baldwin J."/>
            <person name="Barry A."/>
            <person name="Bayul T."/>
            <person name="Blitshsteyn B."/>
            <person name="Bloom T."/>
            <person name="Blye J."/>
            <person name="Boguslavskiy L."/>
            <person name="Borowsky M."/>
            <person name="Boukhgalter B."/>
            <person name="Brunache A."/>
            <person name="Butler J."/>
            <person name="Calixte N."/>
            <person name="Calvo S."/>
            <person name="Camarata J."/>
            <person name="Campo K."/>
            <person name="Chang J."/>
            <person name="Cheshatsang Y."/>
            <person name="Citroen M."/>
            <person name="Collymore A."/>
            <person name="Considine T."/>
            <person name="Cook A."/>
            <person name="Cooke P."/>
            <person name="Corum B."/>
            <person name="Cuomo C."/>
            <person name="David R."/>
            <person name="Dawoe T."/>
            <person name="Degray S."/>
            <person name="Dodge S."/>
            <person name="Dooley K."/>
            <person name="Dorje P."/>
            <person name="Dorjee K."/>
            <person name="Dorris L."/>
            <person name="Duffey N."/>
            <person name="Dupes A."/>
            <person name="Elkins T."/>
            <person name="Engels R."/>
            <person name="Erickson J."/>
            <person name="Farina A."/>
            <person name="Faro S."/>
            <person name="Ferreira P."/>
            <person name="Fischer H."/>
            <person name="Fitzgerald M."/>
            <person name="Foley K."/>
            <person name="Gage D."/>
            <person name="Galagan J."/>
            <person name="Gearin G."/>
            <person name="Gnerre S."/>
            <person name="Gnirke A."/>
            <person name="Goyette A."/>
            <person name="Graham J."/>
            <person name="Grandbois E."/>
            <person name="Gyaltsen K."/>
            <person name="Hafez N."/>
            <person name="Hagopian D."/>
            <person name="Hagos B."/>
            <person name="Hall J."/>
            <person name="Hatcher B."/>
            <person name="Heller A."/>
            <person name="Higgins H."/>
            <person name="Honan T."/>
            <person name="Horn A."/>
            <person name="Houde N."/>
            <person name="Hughes L."/>
            <person name="Hulme W."/>
            <person name="Husby E."/>
            <person name="Iliev I."/>
            <person name="Jaffe D."/>
            <person name="Jones C."/>
            <person name="Kamal M."/>
            <person name="Kamat A."/>
            <person name="Kamvysselis M."/>
            <person name="Karlsson E."/>
            <person name="Kells C."/>
            <person name="Kieu A."/>
            <person name="Kisner P."/>
            <person name="Kodira C."/>
            <person name="Kulbokas E."/>
            <person name="Labutti K."/>
            <person name="Lama D."/>
            <person name="Landers T."/>
            <person name="Leger J."/>
            <person name="Levine S."/>
            <person name="Lewis D."/>
            <person name="Lewis T."/>
            <person name="Lindblad-toh K."/>
            <person name="Liu X."/>
            <person name="Lokyitsang T."/>
            <person name="Lokyitsang Y."/>
            <person name="Lucien O."/>
            <person name="Lui A."/>
            <person name="Ma L.J."/>
            <person name="Mabbitt R."/>
            <person name="Macdonald J."/>
            <person name="Maclean C."/>
            <person name="Major J."/>
            <person name="Manning J."/>
            <person name="Marabella R."/>
            <person name="Maru K."/>
            <person name="Matthews C."/>
            <person name="Mauceli E."/>
            <person name="Mccarthy M."/>
            <person name="Mcdonough S."/>
            <person name="Mcghee T."/>
            <person name="Meldrim J."/>
            <person name="Meneus L."/>
            <person name="Mesirov J."/>
            <person name="Mihalev A."/>
            <person name="Mihova T."/>
            <person name="Mikkelsen T."/>
            <person name="Mlenga V."/>
            <person name="Moru K."/>
            <person name="Mozes J."/>
            <person name="Mulrain L."/>
            <person name="Munson G."/>
            <person name="Naylor J."/>
            <person name="Newes C."/>
            <person name="Nguyen C."/>
            <person name="Nguyen N."/>
            <person name="Nguyen T."/>
            <person name="Nicol R."/>
            <person name="Nielsen C."/>
            <person name="Nizzari M."/>
            <person name="Norbu C."/>
            <person name="Norbu N."/>
            <person name="O'donnell P."/>
            <person name="Okoawo O."/>
            <person name="O'leary S."/>
            <person name="Omotosho B."/>
            <person name="O'neill K."/>
            <person name="Osman S."/>
            <person name="Parker S."/>
            <person name="Perrin D."/>
            <person name="Phunkhang P."/>
            <person name="Piqani B."/>
            <person name="Purcell S."/>
            <person name="Rachupka T."/>
            <person name="Ramasamy U."/>
            <person name="Rameau R."/>
            <person name="Ray V."/>
            <person name="Raymond C."/>
            <person name="Retta R."/>
            <person name="Richardson S."/>
            <person name="Rise C."/>
            <person name="Rodriguez J."/>
            <person name="Rogers J."/>
            <person name="Rogov P."/>
            <person name="Rutman M."/>
            <person name="Schupbach R."/>
            <person name="Seaman C."/>
            <person name="Settipalli S."/>
            <person name="Sharpe T."/>
            <person name="Sheridan J."/>
            <person name="Sherpa N."/>
            <person name="Shi J."/>
            <person name="Smirnov S."/>
            <person name="Smith C."/>
            <person name="Sougnez C."/>
            <person name="Spencer B."/>
            <person name="Stalker J."/>
            <person name="Stange-thomann N."/>
            <person name="Stavropoulos S."/>
            <person name="Stetson K."/>
            <person name="Stone C."/>
            <person name="Stone S."/>
            <person name="Stubbs M."/>
            <person name="Talamas J."/>
            <person name="Tchuinga P."/>
            <person name="Tenzing P."/>
            <person name="Tesfaye S."/>
            <person name="Theodore J."/>
            <person name="Thoulutsang Y."/>
            <person name="Topham K."/>
            <person name="Towey S."/>
            <person name="Tsamla T."/>
            <person name="Tsomo N."/>
            <person name="Vallee D."/>
            <person name="Vassiliev H."/>
            <person name="Venkataraman V."/>
            <person name="Vinson J."/>
            <person name="Vo A."/>
            <person name="Wade C."/>
            <person name="Wang S."/>
            <person name="Wangchuk T."/>
            <person name="Wangdi T."/>
            <person name="Whittaker C."/>
            <person name="Wilkinson J."/>
            <person name="Wu Y."/>
            <person name="Wyman D."/>
            <person name="Yadav S."/>
            <person name="Yang S."/>
            <person name="Yang X."/>
            <person name="Yeager S."/>
            <person name="Yee E."/>
            <person name="Young G."/>
            <person name="Zainoun J."/>
            <person name="Zembeck L."/>
            <person name="Zimmer A."/>
            <person name="Zody M."/>
            <person name="Lander E."/>
        </authorList>
    </citation>
    <scope>NUCLEOTIDE SEQUENCE [LARGE SCALE GENOMIC DNA]</scope>
</reference>
<keyword evidence="6" id="KW-1185">Reference proteome</keyword>
<comment type="similarity">
    <text evidence="2">Belongs to the NRDE2 family.</text>
</comment>
<dbReference type="PANTHER" id="PTHR13471:SF0">
    <property type="entry name" value="NUCLEAR EXOSOME REGULATOR NRDE2"/>
    <property type="match status" value="1"/>
</dbReference>
<sequence>MSLFPSAAAVKSQPDKPPGKEWLENKSFKVDDAEALRKHQKYVKEEPYNLFPSTFKEEVTSPTQYYSDIESESDSDSEIDRVPSTSVKPEFDDLLSVDKTPDKNNLYFSKPYRVPIPRFYRCVDSCVGLPSYLQIVFNQKKKRKRKLETIEPRYFHKQLVQEETFEETTDPIKTETELLNIETRENPTNIDGWLKLAELQDRTHKKSLKFATEKKVSILDKAIAANPRNVDLKLKRLSFLENIFEDSDREWKNLVFQHPGDKSAWKAYIQHTMTGVSFKVHRTLKAFEKCIQTVSALRFQ</sequence>
<evidence type="ECO:0000256" key="1">
    <source>
        <dbReference type="ARBA" id="ARBA00004123"/>
    </source>
</evidence>
<feature type="compositionally biased region" description="Basic and acidic residues" evidence="4">
    <location>
        <begin position="13"/>
        <end position="24"/>
    </location>
</feature>
<dbReference type="GO" id="GO:1902369">
    <property type="term" value="P:negative regulation of RNA catabolic process"/>
    <property type="evidence" value="ECO:0007669"/>
    <property type="project" value="TreeGrafter"/>
</dbReference>
<organism evidence="5 6">
    <name type="scientific">Ciona savignyi</name>
    <name type="common">Pacific transparent sea squirt</name>
    <dbReference type="NCBI Taxonomy" id="51511"/>
    <lineage>
        <taxon>Eukaryota</taxon>
        <taxon>Metazoa</taxon>
        <taxon>Chordata</taxon>
        <taxon>Tunicata</taxon>
        <taxon>Ascidiacea</taxon>
        <taxon>Phlebobranchia</taxon>
        <taxon>Cionidae</taxon>
        <taxon>Ciona</taxon>
    </lineage>
</organism>
<dbReference type="GeneTree" id="ENSGT00390000005524"/>
<protein>
    <submittedName>
        <fullName evidence="5">Uncharacterized protein</fullName>
    </submittedName>
</protein>
<evidence type="ECO:0000256" key="3">
    <source>
        <dbReference type="ARBA" id="ARBA00023242"/>
    </source>
</evidence>